<dbReference type="Gene3D" id="3.30.540.10">
    <property type="entry name" value="Fructose-1,6-Bisphosphatase, subunit A, domain 1"/>
    <property type="match status" value="1"/>
</dbReference>
<evidence type="ECO:0000313" key="3">
    <source>
        <dbReference type="Proteomes" id="UP000777935"/>
    </source>
</evidence>
<dbReference type="Proteomes" id="UP000777935">
    <property type="component" value="Unassembled WGS sequence"/>
</dbReference>
<dbReference type="RefSeq" id="WP_174135098.1">
    <property type="nucleotide sequence ID" value="NZ_JABUFE010000001.1"/>
</dbReference>
<dbReference type="InterPro" id="IPR000760">
    <property type="entry name" value="Inositol_monophosphatase-like"/>
</dbReference>
<dbReference type="SUPFAM" id="SSF56655">
    <property type="entry name" value="Carbohydrate phosphatase"/>
    <property type="match status" value="1"/>
</dbReference>
<comment type="caution">
    <text evidence="2">The sequence shown here is derived from an EMBL/GenBank/DDBJ whole genome shotgun (WGS) entry which is preliminary data.</text>
</comment>
<dbReference type="EMBL" id="JABUFE010000001">
    <property type="protein sequence ID" value="NSX53788.1"/>
    <property type="molecule type" value="Genomic_DNA"/>
</dbReference>
<evidence type="ECO:0000313" key="2">
    <source>
        <dbReference type="EMBL" id="NSX53788.1"/>
    </source>
</evidence>
<sequence length="258" mass="28181">MPENDLDLLIKAAKDAGKIASRFFNASAQVWDKPDGAGPVTEADLAVDGMLRETLMAARPDYGWLSEETEDDLARIETQRTFIIDPIDGTRAFIEGSKSWSHSLAIVENGISVAAVVYLPMMEKIYSASVGNGAYLNDMRLTVSDTDDMANATALTAKPNLFAEHWKDGEPPLKRSFRSSLAYRLSLVAEGRFDAMLTFRPTWEWDIAAGVLIVQEATGRASTQNGADLRFNNHKPQVNGVVAAGAKLHDTITSALIY</sequence>
<reference evidence="2 3" key="1">
    <citation type="submission" date="2020-06" db="EMBL/GenBank/DDBJ databases">
        <title>Sulfitobacter algicola sp. nov., isolated from green algae.</title>
        <authorList>
            <person name="Wang C."/>
        </authorList>
    </citation>
    <scope>NUCLEOTIDE SEQUENCE [LARGE SCALE GENOMIC DNA]</scope>
    <source>
        <strain evidence="2 3">1151</strain>
    </source>
</reference>
<dbReference type="PANTHER" id="PTHR20854">
    <property type="entry name" value="INOSITOL MONOPHOSPHATASE"/>
    <property type="match status" value="1"/>
</dbReference>
<dbReference type="PANTHER" id="PTHR20854:SF4">
    <property type="entry name" value="INOSITOL-1-MONOPHOSPHATASE-RELATED"/>
    <property type="match status" value="1"/>
</dbReference>
<keyword evidence="3" id="KW-1185">Reference proteome</keyword>
<dbReference type="Pfam" id="PF00459">
    <property type="entry name" value="Inositol_P"/>
    <property type="match status" value="1"/>
</dbReference>
<dbReference type="CDD" id="cd01638">
    <property type="entry name" value="CysQ"/>
    <property type="match status" value="1"/>
</dbReference>
<protein>
    <submittedName>
        <fullName evidence="2">3'(2'),5'-bisphosphate nucleotidase CysQ</fullName>
    </submittedName>
</protein>
<name>A0ABX2IUB5_9RHOB</name>
<comment type="similarity">
    <text evidence="1">Belongs to the inositol monophosphatase superfamily.</text>
</comment>
<accession>A0ABX2IUB5</accession>
<dbReference type="PRINTS" id="PR00377">
    <property type="entry name" value="IMPHPHTASES"/>
</dbReference>
<proteinExistence type="inferred from homology"/>
<dbReference type="Gene3D" id="3.40.190.80">
    <property type="match status" value="1"/>
</dbReference>
<organism evidence="2 3">
    <name type="scientific">Parasulfitobacter algicola</name>
    <dbReference type="NCBI Taxonomy" id="2614809"/>
    <lineage>
        <taxon>Bacteria</taxon>
        <taxon>Pseudomonadati</taxon>
        <taxon>Pseudomonadota</taxon>
        <taxon>Alphaproteobacteria</taxon>
        <taxon>Rhodobacterales</taxon>
        <taxon>Roseobacteraceae</taxon>
        <taxon>Parasulfitobacter</taxon>
    </lineage>
</organism>
<gene>
    <name evidence="2" type="ORF">HRQ87_03140</name>
</gene>
<evidence type="ECO:0000256" key="1">
    <source>
        <dbReference type="ARBA" id="ARBA00009759"/>
    </source>
</evidence>